<evidence type="ECO:0000313" key="1">
    <source>
        <dbReference type="EMBL" id="VDP56202.1"/>
    </source>
</evidence>
<accession>A0A183GU22</accession>
<dbReference type="Proteomes" id="UP000050761">
    <property type="component" value="Unassembled WGS sequence"/>
</dbReference>
<dbReference type="AlphaFoldDB" id="A0A183GU22"/>
<organism evidence="2 3">
    <name type="scientific">Heligmosomoides polygyrus</name>
    <name type="common">Parasitic roundworm</name>
    <dbReference type="NCBI Taxonomy" id="6339"/>
    <lineage>
        <taxon>Eukaryota</taxon>
        <taxon>Metazoa</taxon>
        <taxon>Ecdysozoa</taxon>
        <taxon>Nematoda</taxon>
        <taxon>Chromadorea</taxon>
        <taxon>Rhabditida</taxon>
        <taxon>Rhabditina</taxon>
        <taxon>Rhabditomorpha</taxon>
        <taxon>Strongyloidea</taxon>
        <taxon>Heligmosomidae</taxon>
        <taxon>Heligmosomoides</taxon>
    </lineage>
</organism>
<evidence type="ECO:0000313" key="3">
    <source>
        <dbReference type="WBParaSite" id="HPBE_0002619201-mRNA-1"/>
    </source>
</evidence>
<dbReference type="WBParaSite" id="HPBE_0002619201-mRNA-1">
    <property type="protein sequence ID" value="HPBE_0002619201-mRNA-1"/>
    <property type="gene ID" value="HPBE_0002619201"/>
</dbReference>
<accession>A0A3P8DWM4</accession>
<dbReference type="EMBL" id="UZAH01039405">
    <property type="protein sequence ID" value="VDP56202.1"/>
    <property type="molecule type" value="Genomic_DNA"/>
</dbReference>
<sequence>MDSYRYPNPAAPITMTERFPREVKFNELDDMFKFSYEVLTNLAFPGVDVPHYFASEDDGWLCYELSSKVASISRSQRQPALDPVVLYF</sequence>
<gene>
    <name evidence="1" type="ORF">HPBE_LOCUS26191</name>
</gene>
<proteinExistence type="predicted"/>
<evidence type="ECO:0000313" key="2">
    <source>
        <dbReference type="Proteomes" id="UP000050761"/>
    </source>
</evidence>
<reference evidence="1 2" key="1">
    <citation type="submission" date="2018-11" db="EMBL/GenBank/DDBJ databases">
        <authorList>
            <consortium name="Pathogen Informatics"/>
        </authorList>
    </citation>
    <scope>NUCLEOTIDE SEQUENCE [LARGE SCALE GENOMIC DNA]</scope>
</reference>
<name>A0A183GU22_HELPZ</name>
<reference evidence="3" key="2">
    <citation type="submission" date="2019-09" db="UniProtKB">
        <authorList>
            <consortium name="WormBaseParasite"/>
        </authorList>
    </citation>
    <scope>IDENTIFICATION</scope>
</reference>
<keyword evidence="2" id="KW-1185">Reference proteome</keyword>
<protein>
    <submittedName>
        <fullName evidence="3">Acetyltransferase</fullName>
    </submittedName>
</protein>